<feature type="transmembrane region" description="Helical" evidence="6">
    <location>
        <begin position="72"/>
        <end position="92"/>
    </location>
</feature>
<evidence type="ECO:0000256" key="3">
    <source>
        <dbReference type="ARBA" id="ARBA00022692"/>
    </source>
</evidence>
<gene>
    <name evidence="7" type="ORF">FIV42_06770</name>
</gene>
<organism evidence="7 8">
    <name type="scientific">Persicimonas caeni</name>
    <dbReference type="NCBI Taxonomy" id="2292766"/>
    <lineage>
        <taxon>Bacteria</taxon>
        <taxon>Deltaproteobacteria</taxon>
        <taxon>Bradymonadales</taxon>
        <taxon>Bradymonadaceae</taxon>
        <taxon>Persicimonas</taxon>
    </lineage>
</organism>
<name>A0A4Y6PRN2_PERCE</name>
<evidence type="ECO:0000313" key="8">
    <source>
        <dbReference type="Proteomes" id="UP000315995"/>
    </source>
</evidence>
<evidence type="ECO:0000256" key="6">
    <source>
        <dbReference type="SAM" id="Phobius"/>
    </source>
</evidence>
<dbReference type="OrthoDB" id="120535at2"/>
<dbReference type="InterPro" id="IPR005171">
    <property type="entry name" value="Cyt_c_oxidase_su4_prok"/>
</dbReference>
<accession>A0A5B8Y6I6</accession>
<proteinExistence type="predicted"/>
<evidence type="ECO:0000256" key="1">
    <source>
        <dbReference type="ARBA" id="ARBA00004651"/>
    </source>
</evidence>
<keyword evidence="2" id="KW-1003">Cell membrane</keyword>
<dbReference type="GO" id="GO:0005886">
    <property type="term" value="C:plasma membrane"/>
    <property type="evidence" value="ECO:0007669"/>
    <property type="project" value="UniProtKB-SubCell"/>
</dbReference>
<reference evidence="7 8" key="1">
    <citation type="submission" date="2019-06" db="EMBL/GenBank/DDBJ databases">
        <title>Persicimonas caeni gen. nov., sp. nov., a predatory bacterium isolated from solar saltern.</title>
        <authorList>
            <person name="Wang S."/>
        </authorList>
    </citation>
    <scope>NUCLEOTIDE SEQUENCE [LARGE SCALE GENOMIC DNA]</scope>
    <source>
        <strain evidence="7 8">YN101</strain>
    </source>
</reference>
<evidence type="ECO:0000256" key="4">
    <source>
        <dbReference type="ARBA" id="ARBA00022989"/>
    </source>
</evidence>
<evidence type="ECO:0000256" key="2">
    <source>
        <dbReference type="ARBA" id="ARBA00022475"/>
    </source>
</evidence>
<dbReference type="AlphaFoldDB" id="A0A4Y6PRN2"/>
<accession>A0A4Y6PRN2</accession>
<keyword evidence="3 6" id="KW-0812">Transmembrane</keyword>
<dbReference type="Proteomes" id="UP000315995">
    <property type="component" value="Chromosome"/>
</dbReference>
<dbReference type="Pfam" id="PF03626">
    <property type="entry name" value="COX4_pro"/>
    <property type="match status" value="1"/>
</dbReference>
<dbReference type="NCBIfam" id="TIGR02229">
    <property type="entry name" value="caa3_sub_IV"/>
    <property type="match status" value="1"/>
</dbReference>
<protein>
    <submittedName>
        <fullName evidence="7">Caa(3)-type oxidase subunit IV</fullName>
    </submittedName>
</protein>
<keyword evidence="5 6" id="KW-0472">Membrane</keyword>
<evidence type="ECO:0000313" key="7">
    <source>
        <dbReference type="EMBL" id="QDG50445.1"/>
    </source>
</evidence>
<comment type="subcellular location">
    <subcellularLocation>
        <location evidence="1">Cell membrane</location>
        <topology evidence="1">Multi-pass membrane protein</topology>
    </subcellularLocation>
</comment>
<dbReference type="RefSeq" id="WP_141196937.1">
    <property type="nucleotide sequence ID" value="NZ_CP041186.1"/>
</dbReference>
<sequence>MSETDTTQQPEGSYTELTVVYAALLVLLGLTIVLSFVGLGSTLALVVALGLAAAKTGLIMWYFMHLKYRVSLVWLFAVAGMVWLLVLFGLTLSDYVTRWWVLFEG</sequence>
<dbReference type="InterPro" id="IPR011743">
    <property type="entry name" value="Caa3_sub_IV"/>
</dbReference>
<dbReference type="EMBL" id="CP041186">
    <property type="protein sequence ID" value="QDG50445.1"/>
    <property type="molecule type" value="Genomic_DNA"/>
</dbReference>
<feature type="transmembrane region" description="Helical" evidence="6">
    <location>
        <begin position="20"/>
        <end position="51"/>
    </location>
</feature>
<keyword evidence="4 6" id="KW-1133">Transmembrane helix</keyword>
<keyword evidence="8" id="KW-1185">Reference proteome</keyword>
<evidence type="ECO:0000256" key="5">
    <source>
        <dbReference type="ARBA" id="ARBA00023136"/>
    </source>
</evidence>